<feature type="transmembrane region" description="Helical" evidence="5">
    <location>
        <begin position="57"/>
        <end position="77"/>
    </location>
</feature>
<dbReference type="Pfam" id="PF04932">
    <property type="entry name" value="Wzy_C"/>
    <property type="match status" value="1"/>
</dbReference>
<name>A0A1J5SUD3_9ZZZZ</name>
<comment type="subcellular location">
    <subcellularLocation>
        <location evidence="1">Membrane</location>
        <topology evidence="1">Multi-pass membrane protein</topology>
    </subcellularLocation>
</comment>
<feature type="transmembrane region" description="Helical" evidence="5">
    <location>
        <begin position="104"/>
        <end position="122"/>
    </location>
</feature>
<reference evidence="7" key="1">
    <citation type="submission" date="2016-10" db="EMBL/GenBank/DDBJ databases">
        <title>Sequence of Gallionella enrichment culture.</title>
        <authorList>
            <person name="Poehlein A."/>
            <person name="Muehling M."/>
            <person name="Daniel R."/>
        </authorList>
    </citation>
    <scope>NUCLEOTIDE SEQUENCE</scope>
</reference>
<feature type="transmembrane region" description="Helical" evidence="5">
    <location>
        <begin position="320"/>
        <end position="338"/>
    </location>
</feature>
<evidence type="ECO:0000256" key="5">
    <source>
        <dbReference type="SAM" id="Phobius"/>
    </source>
</evidence>
<accession>A0A1J5SUD3</accession>
<evidence type="ECO:0000313" key="7">
    <source>
        <dbReference type="EMBL" id="OIR12129.1"/>
    </source>
</evidence>
<feature type="transmembrane region" description="Helical" evidence="5">
    <location>
        <begin position="413"/>
        <end position="432"/>
    </location>
</feature>
<feature type="transmembrane region" description="Helical" evidence="5">
    <location>
        <begin position="277"/>
        <end position="293"/>
    </location>
</feature>
<dbReference type="InterPro" id="IPR051533">
    <property type="entry name" value="WaaL-like"/>
</dbReference>
<feature type="transmembrane region" description="Helical" evidence="5">
    <location>
        <begin position="32"/>
        <end position="51"/>
    </location>
</feature>
<proteinExistence type="predicted"/>
<evidence type="ECO:0000259" key="6">
    <source>
        <dbReference type="Pfam" id="PF04932"/>
    </source>
</evidence>
<sequence length="505" mass="56578">MENLQIPISPLPQSKWQKIISACRRIVLIEKLNNVAGIIFLILSATILAIGVSMFGIVFAILFSIVIIAIPVVYALVVYPKFGILVYLTMAYSIAFLGRAGVNFPLGTLMDGMLVLLILGVFIQQKKKADWQIFNNPISWFIIIWIGYNFVEVINPAAESKLAWVYTVRTVAMLALSFFIFSYNIRSKAFIKLILKWWIALCLIGAAYAFKQEYFGFTGFEETYLNHDPNVKLLLFISGHWRKFSIFSDPVTFAYNMVTASLLCIALLTGPVNNIKKVLLVFAIGFYLMNMLYSGTRGAYPLVPAALILYGILNFSKKIFIFSIVAAAFVVGLIVMPTSNQNILRFQSAFKPNNDPSYLVRKANQARIKPFVWTHPIGGGLGATGEWGQKFAPNSYLSNFPPDSGYVRVTVELGWIGLAIFCVMMFTILKTGINNFYSIRDPELKSYCLAAVLIIFALNIGNFPQEALVQFPSNVNFYLAAALIIATFRIDKEQNELLMNSKKAE</sequence>
<keyword evidence="2 5" id="KW-0812">Transmembrane</keyword>
<feature type="domain" description="O-antigen ligase-related" evidence="6">
    <location>
        <begin position="285"/>
        <end position="422"/>
    </location>
</feature>
<dbReference type="PANTHER" id="PTHR37422">
    <property type="entry name" value="TEICHURONIC ACID BIOSYNTHESIS PROTEIN TUAE"/>
    <property type="match status" value="1"/>
</dbReference>
<evidence type="ECO:0000256" key="3">
    <source>
        <dbReference type="ARBA" id="ARBA00022989"/>
    </source>
</evidence>
<feature type="transmembrane region" description="Helical" evidence="5">
    <location>
        <begin position="82"/>
        <end position="98"/>
    </location>
</feature>
<keyword evidence="4 5" id="KW-0472">Membrane</keyword>
<dbReference type="PANTHER" id="PTHR37422:SF13">
    <property type="entry name" value="LIPOPOLYSACCHARIDE BIOSYNTHESIS PROTEIN PA4999-RELATED"/>
    <property type="match status" value="1"/>
</dbReference>
<dbReference type="InterPro" id="IPR007016">
    <property type="entry name" value="O-antigen_ligase-rel_domated"/>
</dbReference>
<dbReference type="EMBL" id="MLJW01000018">
    <property type="protein sequence ID" value="OIR12129.1"/>
    <property type="molecule type" value="Genomic_DNA"/>
</dbReference>
<comment type="caution">
    <text evidence="7">The sequence shown here is derived from an EMBL/GenBank/DDBJ whole genome shotgun (WGS) entry which is preliminary data.</text>
</comment>
<feature type="transmembrane region" description="Helical" evidence="5">
    <location>
        <begin position="134"/>
        <end position="151"/>
    </location>
</feature>
<feature type="transmembrane region" description="Helical" evidence="5">
    <location>
        <begin position="253"/>
        <end position="270"/>
    </location>
</feature>
<evidence type="ECO:0000256" key="1">
    <source>
        <dbReference type="ARBA" id="ARBA00004141"/>
    </source>
</evidence>
<feature type="transmembrane region" description="Helical" evidence="5">
    <location>
        <begin position="444"/>
        <end position="463"/>
    </location>
</feature>
<feature type="transmembrane region" description="Helical" evidence="5">
    <location>
        <begin position="475"/>
        <end position="491"/>
    </location>
</feature>
<feature type="transmembrane region" description="Helical" evidence="5">
    <location>
        <begin position="193"/>
        <end position="210"/>
    </location>
</feature>
<dbReference type="GO" id="GO:0016020">
    <property type="term" value="C:membrane"/>
    <property type="evidence" value="ECO:0007669"/>
    <property type="project" value="UniProtKB-SubCell"/>
</dbReference>
<keyword evidence="3 5" id="KW-1133">Transmembrane helix</keyword>
<feature type="transmembrane region" description="Helical" evidence="5">
    <location>
        <begin position="163"/>
        <end position="181"/>
    </location>
</feature>
<protein>
    <recommendedName>
        <fullName evidence="6">O-antigen ligase-related domain-containing protein</fullName>
    </recommendedName>
</protein>
<evidence type="ECO:0000256" key="2">
    <source>
        <dbReference type="ARBA" id="ARBA00022692"/>
    </source>
</evidence>
<organism evidence="7">
    <name type="scientific">mine drainage metagenome</name>
    <dbReference type="NCBI Taxonomy" id="410659"/>
    <lineage>
        <taxon>unclassified sequences</taxon>
        <taxon>metagenomes</taxon>
        <taxon>ecological metagenomes</taxon>
    </lineage>
</organism>
<dbReference type="AlphaFoldDB" id="A0A1J5SUD3"/>
<gene>
    <name evidence="7" type="ORF">GALL_63800</name>
</gene>
<evidence type="ECO:0000256" key="4">
    <source>
        <dbReference type="ARBA" id="ARBA00023136"/>
    </source>
</evidence>